<dbReference type="VEuPathDB" id="VectorBase:ASIC015930"/>
<proteinExistence type="predicted"/>
<feature type="compositionally biased region" description="Polar residues" evidence="1">
    <location>
        <begin position="230"/>
        <end position="247"/>
    </location>
</feature>
<keyword evidence="5" id="KW-1185">Reference proteome</keyword>
<feature type="compositionally biased region" description="Polar residues" evidence="1">
    <location>
        <begin position="84"/>
        <end position="109"/>
    </location>
</feature>
<evidence type="ECO:0000313" key="3">
    <source>
        <dbReference type="EMBL" id="KFB47875.1"/>
    </source>
</evidence>
<feature type="domain" description="DUF4806" evidence="2">
    <location>
        <begin position="440"/>
        <end position="526"/>
    </location>
</feature>
<evidence type="ECO:0000256" key="1">
    <source>
        <dbReference type="SAM" id="MobiDB-lite"/>
    </source>
</evidence>
<evidence type="ECO:0000313" key="4">
    <source>
        <dbReference type="EnsemblMetazoa" id="ASIC015930-PA"/>
    </source>
</evidence>
<dbReference type="Pfam" id="PF16064">
    <property type="entry name" value="DUF4806"/>
    <property type="match status" value="2"/>
</dbReference>
<dbReference type="EMBL" id="KE525335">
    <property type="protein sequence ID" value="KFB47875.1"/>
    <property type="molecule type" value="Genomic_DNA"/>
</dbReference>
<feature type="domain" description="DUF4806" evidence="2">
    <location>
        <begin position="297"/>
        <end position="383"/>
    </location>
</feature>
<feature type="region of interest" description="Disordered" evidence="1">
    <location>
        <begin position="70"/>
        <end position="111"/>
    </location>
</feature>
<dbReference type="InterPro" id="IPR032071">
    <property type="entry name" value="DUF4806"/>
</dbReference>
<gene>
    <name evidence="3" type="ORF">ZHAS_00015930</name>
</gene>
<feature type="region of interest" description="Disordered" evidence="1">
    <location>
        <begin position="228"/>
        <end position="247"/>
    </location>
</feature>
<organism evidence="3">
    <name type="scientific">Anopheles sinensis</name>
    <name type="common">Mosquito</name>
    <dbReference type="NCBI Taxonomy" id="74873"/>
    <lineage>
        <taxon>Eukaryota</taxon>
        <taxon>Metazoa</taxon>
        <taxon>Ecdysozoa</taxon>
        <taxon>Arthropoda</taxon>
        <taxon>Hexapoda</taxon>
        <taxon>Insecta</taxon>
        <taxon>Pterygota</taxon>
        <taxon>Neoptera</taxon>
        <taxon>Endopterygota</taxon>
        <taxon>Diptera</taxon>
        <taxon>Nematocera</taxon>
        <taxon>Culicoidea</taxon>
        <taxon>Culicidae</taxon>
        <taxon>Anophelinae</taxon>
        <taxon>Anopheles</taxon>
    </lineage>
</organism>
<dbReference type="EnsemblMetazoa" id="ASIC015930-RA">
    <property type="protein sequence ID" value="ASIC015930-PA"/>
    <property type="gene ID" value="ASIC015930"/>
</dbReference>
<reference evidence="3 5" key="1">
    <citation type="journal article" date="2014" name="BMC Genomics">
        <title>Genome sequence of Anopheles sinensis provides insight into genetics basis of mosquito competence for malaria parasites.</title>
        <authorList>
            <person name="Zhou D."/>
            <person name="Zhang D."/>
            <person name="Ding G."/>
            <person name="Shi L."/>
            <person name="Hou Q."/>
            <person name="Ye Y."/>
            <person name="Xu Y."/>
            <person name="Zhou H."/>
            <person name="Xiong C."/>
            <person name="Li S."/>
            <person name="Yu J."/>
            <person name="Hong S."/>
            <person name="Yu X."/>
            <person name="Zou P."/>
            <person name="Chen C."/>
            <person name="Chang X."/>
            <person name="Wang W."/>
            <person name="Lv Y."/>
            <person name="Sun Y."/>
            <person name="Ma L."/>
            <person name="Shen B."/>
            <person name="Zhu C."/>
        </authorList>
    </citation>
    <scope>NUCLEOTIDE SEQUENCE [LARGE SCALE GENOMIC DNA]</scope>
</reference>
<reference evidence="4" key="2">
    <citation type="submission" date="2020-05" db="UniProtKB">
        <authorList>
            <consortium name="EnsemblMetazoa"/>
        </authorList>
    </citation>
    <scope>IDENTIFICATION</scope>
</reference>
<sequence length="563" mass="63317">MENSCMESEEVKFELTVVNDETQDPLEKENTIDTYANYNPSIRQVCSWINDGTTGIMSVEEIEIEEIKIESTDNSDPSCLPSCEQKSQLVTENTHESSQTESSSPGTTSHNDRQYRRIRCNFCSLLFFSKKTLANHQKKCQLVSEIINAPKAVPVRETKDILEDLQKRLPQFTVAVTGNEAVGTNSRADGGFPVPHERIPAFTVPIDVTVTIKPEIEALPNSLMPDCASSAMSTNSSTDGQNQTVSRQGLPPEIAAHLERIENKLAQLRKENCQLREALAVSMELPMEEYNELNVIDFERLDTEKQMVEFNEKLGEDATFADNMVTLLKLKGAKSNPKSRIVLSLDFLFSRQLFAKCSWTGASRTAPKLPFSEFKNILTLLQRVSGTSVDYVENCVRSRLCHSHSRLHGISGRKAYCKLDRSSDNTRCISPFADHNDSNDFNFEQLDTEKQMEEFEEKLGKDTAFADTMVALLKMKAAHWNPQDRIVLSLDLLFSRQLFASCSWTGAGRPGPKIPLVEFKNILSLLKRVSTLSGISVEKCLRSRLQHSISRLRGLPGRKPYCK</sequence>
<dbReference type="VEuPathDB" id="VectorBase:ASIS007748"/>
<dbReference type="OrthoDB" id="7744882at2759"/>
<evidence type="ECO:0000259" key="2">
    <source>
        <dbReference type="Pfam" id="PF16064"/>
    </source>
</evidence>
<dbReference type="AlphaFoldDB" id="A0A084WCD1"/>
<protein>
    <submittedName>
        <fullName evidence="3">AGAP005475-PA-like protein</fullName>
    </submittedName>
</protein>
<dbReference type="Proteomes" id="UP000030765">
    <property type="component" value="Unassembled WGS sequence"/>
</dbReference>
<name>A0A084WCD1_ANOSI</name>
<evidence type="ECO:0000313" key="5">
    <source>
        <dbReference type="Proteomes" id="UP000030765"/>
    </source>
</evidence>
<dbReference type="VEuPathDB" id="VectorBase:ASIS007369"/>
<dbReference type="EMBL" id="ATLV01022654">
    <property type="status" value="NOT_ANNOTATED_CDS"/>
    <property type="molecule type" value="Genomic_DNA"/>
</dbReference>
<accession>A0A084WCD1</accession>
<dbReference type="STRING" id="74873.A0A084WCD1"/>